<accession>A0A5J4PWY1</accession>
<feature type="non-terminal residue" evidence="1">
    <location>
        <position position="1"/>
    </location>
</feature>
<sequence>ALEKRIEKAAEIIKDRGLKERSKKVITSVLRSSKSRQDFEKALEKQGMGVLFRTNEQGRIYGVTFIDHEQKCVFNGSRLGKEFSANVFNDFFNDSGQKQEQADHKAGQVFEPFENVSRERENSDTSMGGIFDILPIETQESEDFEAEALMRRLKKKKRKNTRRL</sequence>
<evidence type="ECO:0008006" key="2">
    <source>
        <dbReference type="Google" id="ProtNLM"/>
    </source>
</evidence>
<evidence type="ECO:0000313" key="1">
    <source>
        <dbReference type="EMBL" id="KAA6313208.1"/>
    </source>
</evidence>
<dbReference type="AlphaFoldDB" id="A0A5J4PWY1"/>
<gene>
    <name evidence="1" type="ORF">EZS27_035982</name>
</gene>
<name>A0A5J4PWY1_9ZZZZ</name>
<dbReference type="EMBL" id="SNRY01006162">
    <property type="protein sequence ID" value="KAA6313208.1"/>
    <property type="molecule type" value="Genomic_DNA"/>
</dbReference>
<organism evidence="1">
    <name type="scientific">termite gut metagenome</name>
    <dbReference type="NCBI Taxonomy" id="433724"/>
    <lineage>
        <taxon>unclassified sequences</taxon>
        <taxon>metagenomes</taxon>
        <taxon>organismal metagenomes</taxon>
    </lineage>
</organism>
<comment type="caution">
    <text evidence="1">The sequence shown here is derived from an EMBL/GenBank/DDBJ whole genome shotgun (WGS) entry which is preliminary data.</text>
</comment>
<protein>
    <recommendedName>
        <fullName evidence="2">Mobilization protein</fullName>
    </recommendedName>
</protein>
<proteinExistence type="predicted"/>
<reference evidence="1" key="1">
    <citation type="submission" date="2019-03" db="EMBL/GenBank/DDBJ databases">
        <title>Single cell metagenomics reveals metabolic interactions within the superorganism composed of flagellate Streblomastix strix and complex community of Bacteroidetes bacteria on its surface.</title>
        <authorList>
            <person name="Treitli S.C."/>
            <person name="Kolisko M."/>
            <person name="Husnik F."/>
            <person name="Keeling P."/>
            <person name="Hampl V."/>
        </authorList>
    </citation>
    <scope>NUCLEOTIDE SEQUENCE</scope>
    <source>
        <strain evidence="1">STM</strain>
    </source>
</reference>